<protein>
    <recommendedName>
        <fullName evidence="1">Adaptor protein ClpS core domain-containing protein</fullName>
    </recommendedName>
</protein>
<dbReference type="Gene3D" id="3.30.1390.10">
    <property type="match status" value="1"/>
</dbReference>
<dbReference type="EMBL" id="BAZW01000022">
    <property type="protein sequence ID" value="GAO30376.1"/>
    <property type="molecule type" value="Genomic_DNA"/>
</dbReference>
<organism evidence="2 3">
    <name type="scientific">Geofilum rubicundum JCM 15548</name>
    <dbReference type="NCBI Taxonomy" id="1236989"/>
    <lineage>
        <taxon>Bacteria</taxon>
        <taxon>Pseudomonadati</taxon>
        <taxon>Bacteroidota</taxon>
        <taxon>Bacteroidia</taxon>
        <taxon>Marinilabiliales</taxon>
        <taxon>Marinilabiliaceae</taxon>
        <taxon>Geofilum</taxon>
    </lineage>
</organism>
<dbReference type="Pfam" id="PF02617">
    <property type="entry name" value="ClpS"/>
    <property type="match status" value="1"/>
</dbReference>
<dbReference type="Proteomes" id="UP000032900">
    <property type="component" value="Unassembled WGS sequence"/>
</dbReference>
<comment type="caution">
    <text evidence="2">The sequence shown here is derived from an EMBL/GenBank/DDBJ whole genome shotgun (WGS) entry which is preliminary data.</text>
</comment>
<feature type="domain" description="Adaptor protein ClpS core" evidence="1">
    <location>
        <begin position="6"/>
        <end position="68"/>
    </location>
</feature>
<dbReference type="STRING" id="1236989.JCM15548_12641"/>
<keyword evidence="3" id="KW-1185">Reference proteome</keyword>
<evidence type="ECO:0000259" key="1">
    <source>
        <dbReference type="Pfam" id="PF02617"/>
    </source>
</evidence>
<dbReference type="InterPro" id="IPR014719">
    <property type="entry name" value="Ribosomal_bL12_C/ClpS-like"/>
</dbReference>
<reference evidence="2 3" key="1">
    <citation type="journal article" date="2015" name="Microbes Environ.">
        <title>Distribution and evolution of nitrogen fixation genes in the phylum bacteroidetes.</title>
        <authorList>
            <person name="Inoue J."/>
            <person name="Oshima K."/>
            <person name="Suda W."/>
            <person name="Sakamoto M."/>
            <person name="Iino T."/>
            <person name="Noda S."/>
            <person name="Hongoh Y."/>
            <person name="Hattori M."/>
            <person name="Ohkuma M."/>
        </authorList>
    </citation>
    <scope>NUCLEOTIDE SEQUENCE [LARGE SCALE GENOMIC DNA]</scope>
    <source>
        <strain evidence="2">JCM 15548</strain>
    </source>
</reference>
<dbReference type="AlphaFoldDB" id="A0A0E9LZ39"/>
<name>A0A0E9LZ39_9BACT</name>
<accession>A0A0E9LZ39</accession>
<evidence type="ECO:0000313" key="3">
    <source>
        <dbReference type="Proteomes" id="UP000032900"/>
    </source>
</evidence>
<proteinExistence type="predicted"/>
<sequence length="74" mass="8568">MEERLLILHNDEINTFDHVIHSLQEVCLHDKVQAEQCAILTHLKGYCEIKRGVLTELEELQEQLTTKALNVTID</sequence>
<dbReference type="GO" id="GO:0030163">
    <property type="term" value="P:protein catabolic process"/>
    <property type="evidence" value="ECO:0007669"/>
    <property type="project" value="InterPro"/>
</dbReference>
<dbReference type="SUPFAM" id="SSF54736">
    <property type="entry name" value="ClpS-like"/>
    <property type="match status" value="1"/>
</dbReference>
<evidence type="ECO:0000313" key="2">
    <source>
        <dbReference type="EMBL" id="GAO30376.1"/>
    </source>
</evidence>
<dbReference type="InterPro" id="IPR003769">
    <property type="entry name" value="ClpS_core"/>
</dbReference>
<gene>
    <name evidence="2" type="ORF">JCM15548_12641</name>
</gene>